<reference evidence="3 4" key="1">
    <citation type="submission" date="2022-03" db="EMBL/GenBank/DDBJ databases">
        <title>Luteimonas soily sp. nov., a novel bacterium isolated from the soil.</title>
        <authorList>
            <person name="Zhang X."/>
        </authorList>
    </citation>
    <scope>NUCLEOTIDE SEQUENCE [LARGE SCALE GENOMIC DNA]</scope>
    <source>
        <strain evidence="3 4">50</strain>
    </source>
</reference>
<keyword evidence="4" id="KW-1185">Reference proteome</keyword>
<feature type="region of interest" description="Disordered" evidence="1">
    <location>
        <begin position="1"/>
        <end position="21"/>
    </location>
</feature>
<evidence type="ECO:0000313" key="4">
    <source>
        <dbReference type="Proteomes" id="UP001165423"/>
    </source>
</evidence>
<dbReference type="Proteomes" id="UP001165423">
    <property type="component" value="Unassembled WGS sequence"/>
</dbReference>
<dbReference type="RefSeq" id="WP_243318430.1">
    <property type="nucleotide sequence ID" value="NZ_JALGCL010000001.1"/>
</dbReference>
<evidence type="ECO:0000259" key="2">
    <source>
        <dbReference type="Pfam" id="PF09791"/>
    </source>
</evidence>
<feature type="domain" description="Oxidoreductase-like" evidence="2">
    <location>
        <begin position="12"/>
        <end position="52"/>
    </location>
</feature>
<proteinExistence type="predicted"/>
<comment type="caution">
    <text evidence="3">The sequence shown here is derived from an EMBL/GenBank/DDBJ whole genome shotgun (WGS) entry which is preliminary data.</text>
</comment>
<dbReference type="Pfam" id="PF09791">
    <property type="entry name" value="Oxidored-like"/>
    <property type="match status" value="1"/>
</dbReference>
<dbReference type="EMBL" id="JALGCL010000001">
    <property type="protein sequence ID" value="MCJ0824568.1"/>
    <property type="molecule type" value="Genomic_DNA"/>
</dbReference>
<accession>A0ABT0A0R1</accession>
<organism evidence="3 4">
    <name type="scientific">Cognatiluteimonas sedimenti</name>
    <dbReference type="NCBI Taxonomy" id="2927791"/>
    <lineage>
        <taxon>Bacteria</taxon>
        <taxon>Pseudomonadati</taxon>
        <taxon>Pseudomonadota</taxon>
        <taxon>Gammaproteobacteria</taxon>
        <taxon>Lysobacterales</taxon>
        <taxon>Lysobacteraceae</taxon>
        <taxon>Cognatiluteimonas</taxon>
    </lineage>
</organism>
<name>A0ABT0A0R1_9GAMM</name>
<evidence type="ECO:0000313" key="3">
    <source>
        <dbReference type="EMBL" id="MCJ0824568.1"/>
    </source>
</evidence>
<dbReference type="InterPro" id="IPR019180">
    <property type="entry name" value="Oxidoreductase-like_N"/>
</dbReference>
<sequence length="63" mass="6745">MNDPAPTPADPRPRRPAEPDPADCCGGGCVRCVYDLYDDAIARYEMALAAWRKRHGGAEPGSG</sequence>
<protein>
    <submittedName>
        <fullName evidence="3">Oxidoreductase-like domain-containing protein</fullName>
    </submittedName>
</protein>
<evidence type="ECO:0000256" key="1">
    <source>
        <dbReference type="SAM" id="MobiDB-lite"/>
    </source>
</evidence>
<gene>
    <name evidence="3" type="ORF">MQC88_01100</name>
</gene>
<feature type="compositionally biased region" description="Pro residues" evidence="1">
    <location>
        <begin position="1"/>
        <end position="10"/>
    </location>
</feature>